<dbReference type="PANTHER" id="PTHR43791">
    <property type="entry name" value="PERMEASE-RELATED"/>
    <property type="match status" value="1"/>
</dbReference>
<evidence type="ECO:0000256" key="1">
    <source>
        <dbReference type="ARBA" id="ARBA00004141"/>
    </source>
</evidence>
<evidence type="ECO:0000256" key="9">
    <source>
        <dbReference type="SAM" id="Phobius"/>
    </source>
</evidence>
<evidence type="ECO:0000256" key="10">
    <source>
        <dbReference type="SAM" id="SignalP"/>
    </source>
</evidence>
<dbReference type="OrthoDB" id="6730379at2759"/>
<feature type="transmembrane region" description="Helical" evidence="9">
    <location>
        <begin position="835"/>
        <end position="857"/>
    </location>
</feature>
<keyword evidence="6 9" id="KW-1133">Transmembrane helix</keyword>
<dbReference type="SUPFAM" id="SSF103473">
    <property type="entry name" value="MFS general substrate transporter"/>
    <property type="match status" value="1"/>
</dbReference>
<keyword evidence="7 9" id="KW-0472">Membrane</keyword>
<dbReference type="Pfam" id="PF10503">
    <property type="entry name" value="Esterase_PHB"/>
    <property type="match status" value="1"/>
</dbReference>
<dbReference type="Gene3D" id="3.40.50.1820">
    <property type="entry name" value="alpha/beta hydrolase"/>
    <property type="match status" value="1"/>
</dbReference>
<dbReference type="EMBL" id="PUHP01000057">
    <property type="protein sequence ID" value="TQN74071.1"/>
    <property type="molecule type" value="Genomic_DNA"/>
</dbReference>
<evidence type="ECO:0000256" key="6">
    <source>
        <dbReference type="ARBA" id="ARBA00022989"/>
    </source>
</evidence>
<feature type="region of interest" description="Disordered" evidence="8">
    <location>
        <begin position="316"/>
        <end position="343"/>
    </location>
</feature>
<dbReference type="GO" id="GO:0016787">
    <property type="term" value="F:hydrolase activity"/>
    <property type="evidence" value="ECO:0007669"/>
    <property type="project" value="UniProtKB-KW"/>
</dbReference>
<dbReference type="GO" id="GO:0016020">
    <property type="term" value="C:membrane"/>
    <property type="evidence" value="ECO:0007669"/>
    <property type="project" value="UniProtKB-SubCell"/>
</dbReference>
<feature type="transmembrane region" description="Helical" evidence="9">
    <location>
        <begin position="515"/>
        <end position="538"/>
    </location>
</feature>
<evidence type="ECO:0000256" key="5">
    <source>
        <dbReference type="ARBA" id="ARBA00022801"/>
    </source>
</evidence>
<feature type="transmembrane region" description="Helical" evidence="9">
    <location>
        <begin position="607"/>
        <end position="625"/>
    </location>
</feature>
<keyword evidence="3 9" id="KW-0812">Transmembrane</keyword>
<keyword evidence="2" id="KW-0813">Transport</keyword>
<feature type="region of interest" description="Disordered" evidence="8">
    <location>
        <begin position="386"/>
        <end position="410"/>
    </location>
</feature>
<reference evidence="11 12" key="1">
    <citation type="journal article" date="2019" name="Sci. Rep.">
        <title>Colletotrichum shisoi sp. nov., an anthracnose pathogen of Perilla frutescens in Japan: molecular phylogenetic, morphological and genomic evidence.</title>
        <authorList>
            <person name="Gan P."/>
            <person name="Tsushima A."/>
            <person name="Hiroyama R."/>
            <person name="Narusaka M."/>
            <person name="Takano Y."/>
            <person name="Narusaka Y."/>
            <person name="Kawaradani M."/>
            <person name="Damm U."/>
            <person name="Shirasu K."/>
        </authorList>
    </citation>
    <scope>NUCLEOTIDE SEQUENCE [LARGE SCALE GENOMIC DNA]</scope>
    <source>
        <strain evidence="11 12">PG-2018a</strain>
    </source>
</reference>
<keyword evidence="4 10" id="KW-0732">Signal</keyword>
<dbReference type="Pfam" id="PF07690">
    <property type="entry name" value="MFS_1"/>
    <property type="match status" value="1"/>
</dbReference>
<evidence type="ECO:0000313" key="11">
    <source>
        <dbReference type="EMBL" id="TQN74071.1"/>
    </source>
</evidence>
<accession>A0A5Q4C520</accession>
<feature type="compositionally biased region" description="Basic and acidic residues" evidence="8">
    <location>
        <begin position="327"/>
        <end position="336"/>
    </location>
</feature>
<feature type="transmembrane region" description="Helical" evidence="9">
    <location>
        <begin position="544"/>
        <end position="564"/>
    </location>
</feature>
<dbReference type="InterPro" id="IPR029058">
    <property type="entry name" value="AB_hydrolase_fold"/>
</dbReference>
<proteinExistence type="predicted"/>
<evidence type="ECO:0000256" key="7">
    <source>
        <dbReference type="ARBA" id="ARBA00023136"/>
    </source>
</evidence>
<dbReference type="InterPro" id="IPR010126">
    <property type="entry name" value="Esterase_phb"/>
</dbReference>
<dbReference type="Gene3D" id="1.20.1250.20">
    <property type="entry name" value="MFS general substrate transporter like domains"/>
    <property type="match status" value="1"/>
</dbReference>
<name>A0A5Q4C520_9PEZI</name>
<evidence type="ECO:0000313" key="12">
    <source>
        <dbReference type="Proteomes" id="UP000326340"/>
    </source>
</evidence>
<dbReference type="InterPro" id="IPR036259">
    <property type="entry name" value="MFS_trans_sf"/>
</dbReference>
<sequence length="903" mass="98735">MRPSSLLAAAAAGLGSLASAASLQQVTSFGDNPSGAKMYIYVPDRLAANPPVIVAIHYCSGTASAYFSNTPYRGYADTYGLIVVYPESPYSGTCWDVSSRASLTHGGGGNSNAIANMVTYTLDRYNGDRSRVFVTGTSSGAMMTNVMAATYPELFAAGVAYSGVPAGCFYTGTVNGWNSTCSQGNSVATQQAWAQTALDMYPGYSGPRPRMQIYHGSADTTLYPRNWNETVKQWAGVFGYGAAPLQTLPGTPGAQYTKYVYGPNLDGIYGTGVGHSVPVMGAEDLKWFGITVRGRIYPARDHCHYGYHYDDDEDDDAELGSAAGDFDGERASDRGRMHGGQMGPVRRQRMGRVQRLREPVYLPGREPVVFSVSFRPRVDTPITDFPAAMADDEKGPAGPQVTSQSKGKTVTEKNADVTLRLLEQHGDDFGPLTPELEKKIRRKLYLRVMTLLPAINIMLFVDKSTLGYAAILGLFEETGIRQAEYNNLNTMFYVGYLAFQWPGHYLMQKLPFGKYVAVTIFAWSVIIFLHCVATRYAGLVVMRLALGAAEAVIVPAMEITIGMFFNRHQQSFLQPVLWITCQAAPLVTGFLSYGLLGTTGPVLPWKLLHVVTGGLTLLLAVWVWFDYPSNPAEARFLTLEEKVHVIRRVHRAHQSSIEQKQFKREQFVETVRDPVSWLFALQSFTLMYSNNLNYGQKNLITTSIGVKPLGSTLVAAAGGGFGMACCVVATLALRRWPRNLALHGTVWCLPAVAGGVAMVTIDWGSKVALLGSLILAASTYGVTYIIALGWTTSTAAGYTKKLTLNVMFMLGYSVGNLVSPQIWVAGNGPRFYGAWASMISVSWVGTPLILWVIRFILARRNAERREYIAGLSDDEREGWVEQVGEDGEVARVKVDDSTWPCWT</sequence>
<dbReference type="AlphaFoldDB" id="A0A5Q4C520"/>
<organism evidence="11 12">
    <name type="scientific">Colletotrichum shisoi</name>
    <dbReference type="NCBI Taxonomy" id="2078593"/>
    <lineage>
        <taxon>Eukaryota</taxon>
        <taxon>Fungi</taxon>
        <taxon>Dikarya</taxon>
        <taxon>Ascomycota</taxon>
        <taxon>Pezizomycotina</taxon>
        <taxon>Sordariomycetes</taxon>
        <taxon>Hypocreomycetidae</taxon>
        <taxon>Glomerellales</taxon>
        <taxon>Glomerellaceae</taxon>
        <taxon>Colletotrichum</taxon>
        <taxon>Colletotrichum destructivum species complex</taxon>
    </lineage>
</organism>
<keyword evidence="5" id="KW-0378">Hydrolase</keyword>
<evidence type="ECO:0000256" key="3">
    <source>
        <dbReference type="ARBA" id="ARBA00022692"/>
    </source>
</evidence>
<feature type="signal peptide" evidence="10">
    <location>
        <begin position="1"/>
        <end position="20"/>
    </location>
</feature>
<keyword evidence="12" id="KW-1185">Reference proteome</keyword>
<feature type="transmembrane region" description="Helical" evidence="9">
    <location>
        <begin position="576"/>
        <end position="595"/>
    </location>
</feature>
<dbReference type="SUPFAM" id="SSF53474">
    <property type="entry name" value="alpha/beta-Hydrolases"/>
    <property type="match status" value="2"/>
</dbReference>
<protein>
    <submittedName>
        <fullName evidence="11">Putative transporter</fullName>
    </submittedName>
</protein>
<evidence type="ECO:0000256" key="2">
    <source>
        <dbReference type="ARBA" id="ARBA00022448"/>
    </source>
</evidence>
<dbReference type="InterPro" id="IPR011701">
    <property type="entry name" value="MFS"/>
</dbReference>
<dbReference type="GO" id="GO:0033229">
    <property type="term" value="F:cysteine transmembrane transporter activity"/>
    <property type="evidence" value="ECO:0007669"/>
    <property type="project" value="TreeGrafter"/>
</dbReference>
<feature type="transmembrane region" description="Helical" evidence="9">
    <location>
        <begin position="709"/>
        <end position="733"/>
    </location>
</feature>
<feature type="transmembrane region" description="Helical" evidence="9">
    <location>
        <begin position="767"/>
        <end position="790"/>
    </location>
</feature>
<comment type="caution">
    <text evidence="11">The sequence shown here is derived from an EMBL/GenBank/DDBJ whole genome shotgun (WGS) entry which is preliminary data.</text>
</comment>
<evidence type="ECO:0000256" key="8">
    <source>
        <dbReference type="SAM" id="MobiDB-lite"/>
    </source>
</evidence>
<feature type="transmembrane region" description="Helical" evidence="9">
    <location>
        <begin position="740"/>
        <end position="761"/>
    </location>
</feature>
<dbReference type="PANTHER" id="PTHR43791:SF63">
    <property type="entry name" value="HIGH AFFINITY CYSTEINE TRANSPORTER"/>
    <property type="match status" value="1"/>
</dbReference>
<dbReference type="Proteomes" id="UP000326340">
    <property type="component" value="Unassembled WGS sequence"/>
</dbReference>
<comment type="subcellular location">
    <subcellularLocation>
        <location evidence="1">Membrane</location>
        <topology evidence="1">Multi-pass membrane protein</topology>
    </subcellularLocation>
</comment>
<gene>
    <name evidence="11" type="ORF">CSHISOI_01353</name>
</gene>
<dbReference type="NCBIfam" id="TIGR01840">
    <property type="entry name" value="esterase_phb"/>
    <property type="match status" value="1"/>
</dbReference>
<feature type="transmembrane region" description="Helical" evidence="9">
    <location>
        <begin position="802"/>
        <end position="823"/>
    </location>
</feature>
<feature type="chain" id="PRO_5024867201" evidence="10">
    <location>
        <begin position="21"/>
        <end position="903"/>
    </location>
</feature>
<dbReference type="GO" id="GO:0005576">
    <property type="term" value="C:extracellular region"/>
    <property type="evidence" value="ECO:0007669"/>
    <property type="project" value="InterPro"/>
</dbReference>
<evidence type="ECO:0000256" key="4">
    <source>
        <dbReference type="ARBA" id="ARBA00022729"/>
    </source>
</evidence>